<keyword evidence="3" id="KW-1185">Reference proteome</keyword>
<dbReference type="Gene3D" id="1.10.510.10">
    <property type="entry name" value="Transferase(Phosphotransferase) domain 1"/>
    <property type="match status" value="1"/>
</dbReference>
<dbReference type="InterPro" id="IPR000719">
    <property type="entry name" value="Prot_kinase_dom"/>
</dbReference>
<dbReference type="PROSITE" id="PS50011">
    <property type="entry name" value="PROTEIN_KINASE_DOM"/>
    <property type="match status" value="1"/>
</dbReference>
<dbReference type="EMBL" id="JAKZGP010000031">
    <property type="protein sequence ID" value="MCH7410176.1"/>
    <property type="molecule type" value="Genomic_DNA"/>
</dbReference>
<evidence type="ECO:0000313" key="3">
    <source>
        <dbReference type="Proteomes" id="UP001165489"/>
    </source>
</evidence>
<protein>
    <submittedName>
        <fullName evidence="2">Serine/threonine protein kinase</fullName>
    </submittedName>
</protein>
<dbReference type="PANTHER" id="PTHR44167">
    <property type="entry name" value="OVARIAN-SPECIFIC SERINE/THREONINE-PROTEIN KINASE LOK-RELATED"/>
    <property type="match status" value="1"/>
</dbReference>
<organism evidence="2 3">
    <name type="scientific">Belliella filtrata</name>
    <dbReference type="NCBI Taxonomy" id="2923435"/>
    <lineage>
        <taxon>Bacteria</taxon>
        <taxon>Pseudomonadati</taxon>
        <taxon>Bacteroidota</taxon>
        <taxon>Cytophagia</taxon>
        <taxon>Cytophagales</taxon>
        <taxon>Cyclobacteriaceae</taxon>
        <taxon>Belliella</taxon>
    </lineage>
</organism>
<dbReference type="PANTHER" id="PTHR44167:SF24">
    <property type="entry name" value="SERINE_THREONINE-PROTEIN KINASE CHK2"/>
    <property type="match status" value="1"/>
</dbReference>
<gene>
    <name evidence="2" type="ORF">MM239_12280</name>
</gene>
<dbReference type="Pfam" id="PF00069">
    <property type="entry name" value="Pkinase"/>
    <property type="match status" value="1"/>
</dbReference>
<keyword evidence="2" id="KW-0808">Transferase</keyword>
<name>A0ABS9V184_9BACT</name>
<dbReference type="GO" id="GO:0004674">
    <property type="term" value="F:protein serine/threonine kinase activity"/>
    <property type="evidence" value="ECO:0007669"/>
    <property type="project" value="UniProtKB-KW"/>
</dbReference>
<comment type="caution">
    <text evidence="2">The sequence shown here is derived from an EMBL/GenBank/DDBJ whole genome shotgun (WGS) entry which is preliminary data.</text>
</comment>
<keyword evidence="2" id="KW-0723">Serine/threonine-protein kinase</keyword>
<dbReference type="PROSITE" id="PS00109">
    <property type="entry name" value="PROTEIN_KINASE_TYR"/>
    <property type="match status" value="1"/>
</dbReference>
<dbReference type="CDD" id="cd14014">
    <property type="entry name" value="STKc_PknB_like"/>
    <property type="match status" value="1"/>
</dbReference>
<dbReference type="SUPFAM" id="SSF56112">
    <property type="entry name" value="Protein kinase-like (PK-like)"/>
    <property type="match status" value="1"/>
</dbReference>
<evidence type="ECO:0000313" key="2">
    <source>
        <dbReference type="EMBL" id="MCH7410176.1"/>
    </source>
</evidence>
<sequence>MKVLGKVGHGYFCNVKSIINEDLKEKYAFKELKKEHYHNQDYRYRFNREIHLLKKLQGCENIIELLDEGHNEDKESLWYLMPLAEFNLFNYVKKYNGSLGDEERYELAKQVINAIKFAHKKGIIHRDLSPSNVLIFKNNGKIVVKISDFGLGKDSESLSHYSASHVNGYGQYLYISPEQKEKLKDATFRSDIYSLGKVIYFIFTGKDPEKFKPFDLLSLVEKATNELPEDRHEDIDSFEDHFSALKEFKLNSKLSIENLTLSEILELKDDYSWLEIHEILIQGNYSEHVFQDYIEPVLKLFSDTDKLIGYYSEVKSSISGFVKKFSERLNDCYKTTGWPFRKLDDFGSFLINIIKIVDDDEVRLICFKQLWYIAYESDQWAVQTKVKEVFNEKFISPNISTQLGEYIIQSEIDVNLKLFSGLILPMKVKQAIHLSKENAQKSKTKDIDW</sequence>
<feature type="domain" description="Protein kinase" evidence="1">
    <location>
        <begin position="1"/>
        <end position="274"/>
    </location>
</feature>
<dbReference type="RefSeq" id="WP_241348544.1">
    <property type="nucleotide sequence ID" value="NZ_JAKZGP010000031.1"/>
</dbReference>
<dbReference type="Proteomes" id="UP001165489">
    <property type="component" value="Unassembled WGS sequence"/>
</dbReference>
<proteinExistence type="predicted"/>
<accession>A0ABS9V184</accession>
<evidence type="ECO:0000259" key="1">
    <source>
        <dbReference type="PROSITE" id="PS50011"/>
    </source>
</evidence>
<dbReference type="InterPro" id="IPR008266">
    <property type="entry name" value="Tyr_kinase_AS"/>
</dbReference>
<keyword evidence="2" id="KW-0418">Kinase</keyword>
<reference evidence="2" key="1">
    <citation type="submission" date="2022-03" db="EMBL/GenBank/DDBJ databases">
        <title>De novo assembled genomes of Belliella spp. (Cyclobacteriaceae) strains.</title>
        <authorList>
            <person name="Szabo A."/>
            <person name="Korponai K."/>
            <person name="Felfoldi T."/>
        </authorList>
    </citation>
    <scope>NUCLEOTIDE SEQUENCE</scope>
    <source>
        <strain evidence="2">DSM 111904</strain>
    </source>
</reference>
<dbReference type="InterPro" id="IPR011009">
    <property type="entry name" value="Kinase-like_dom_sf"/>
</dbReference>